<feature type="transmembrane region" description="Helical" evidence="5">
    <location>
        <begin position="337"/>
        <end position="361"/>
    </location>
</feature>
<feature type="transmembrane region" description="Helical" evidence="5">
    <location>
        <begin position="373"/>
        <end position="392"/>
    </location>
</feature>
<evidence type="ECO:0000256" key="5">
    <source>
        <dbReference type="SAM" id="Phobius"/>
    </source>
</evidence>
<dbReference type="Pfam" id="PF04932">
    <property type="entry name" value="Wzy_C"/>
    <property type="match status" value="1"/>
</dbReference>
<gene>
    <name evidence="7" type="ORF">GCM10022263_19330</name>
</gene>
<feature type="domain" description="O-antigen ligase-related" evidence="6">
    <location>
        <begin position="220"/>
        <end position="352"/>
    </location>
</feature>
<dbReference type="InterPro" id="IPR007016">
    <property type="entry name" value="O-antigen_ligase-rel_domated"/>
</dbReference>
<proteinExistence type="predicted"/>
<dbReference type="InterPro" id="IPR051533">
    <property type="entry name" value="WaaL-like"/>
</dbReference>
<feature type="transmembrane region" description="Helical" evidence="5">
    <location>
        <begin position="55"/>
        <end position="76"/>
    </location>
</feature>
<feature type="transmembrane region" description="Helical" evidence="5">
    <location>
        <begin position="262"/>
        <end position="284"/>
    </location>
</feature>
<evidence type="ECO:0000256" key="2">
    <source>
        <dbReference type="ARBA" id="ARBA00022692"/>
    </source>
</evidence>
<dbReference type="PANTHER" id="PTHR37422:SF13">
    <property type="entry name" value="LIPOPOLYSACCHARIDE BIOSYNTHESIS PROTEIN PA4999-RELATED"/>
    <property type="match status" value="1"/>
</dbReference>
<feature type="transmembrane region" description="Helical" evidence="5">
    <location>
        <begin position="24"/>
        <end position="43"/>
    </location>
</feature>
<keyword evidence="4 5" id="KW-0472">Membrane</keyword>
<name>A0ABP6VBF2_9ACTN</name>
<evidence type="ECO:0000256" key="3">
    <source>
        <dbReference type="ARBA" id="ARBA00022989"/>
    </source>
</evidence>
<dbReference type="EMBL" id="BAABBB010000009">
    <property type="protein sequence ID" value="GAA3530866.1"/>
    <property type="molecule type" value="Genomic_DNA"/>
</dbReference>
<dbReference type="PANTHER" id="PTHR37422">
    <property type="entry name" value="TEICHURONIC ACID BIOSYNTHESIS PROTEIN TUAE"/>
    <property type="match status" value="1"/>
</dbReference>
<protein>
    <recommendedName>
        <fullName evidence="6">O-antigen ligase-related domain-containing protein</fullName>
    </recommendedName>
</protein>
<feature type="transmembrane region" description="Helical" evidence="5">
    <location>
        <begin position="398"/>
        <end position="417"/>
    </location>
</feature>
<feature type="transmembrane region" description="Helical" evidence="5">
    <location>
        <begin position="82"/>
        <end position="101"/>
    </location>
</feature>
<comment type="caution">
    <text evidence="7">The sequence shown here is derived from an EMBL/GenBank/DDBJ whole genome shotgun (WGS) entry which is preliminary data.</text>
</comment>
<keyword evidence="8" id="KW-1185">Reference proteome</keyword>
<feature type="transmembrane region" description="Helical" evidence="5">
    <location>
        <begin position="218"/>
        <end position="250"/>
    </location>
</feature>
<organism evidence="7 8">
    <name type="scientific">Nocardioides daeguensis</name>
    <dbReference type="NCBI Taxonomy" id="908359"/>
    <lineage>
        <taxon>Bacteria</taxon>
        <taxon>Bacillati</taxon>
        <taxon>Actinomycetota</taxon>
        <taxon>Actinomycetes</taxon>
        <taxon>Propionibacteriales</taxon>
        <taxon>Nocardioidaceae</taxon>
        <taxon>Nocardioides</taxon>
    </lineage>
</organism>
<evidence type="ECO:0000256" key="1">
    <source>
        <dbReference type="ARBA" id="ARBA00004141"/>
    </source>
</evidence>
<evidence type="ECO:0000259" key="6">
    <source>
        <dbReference type="Pfam" id="PF04932"/>
    </source>
</evidence>
<dbReference type="Proteomes" id="UP001500301">
    <property type="component" value="Unassembled WGS sequence"/>
</dbReference>
<keyword evidence="2 5" id="KW-0812">Transmembrane</keyword>
<accession>A0ABP6VBF2</accession>
<evidence type="ECO:0000313" key="7">
    <source>
        <dbReference type="EMBL" id="GAA3530866.1"/>
    </source>
</evidence>
<comment type="subcellular location">
    <subcellularLocation>
        <location evidence="1">Membrane</location>
        <topology evidence="1">Multi-pass membrane protein</topology>
    </subcellularLocation>
</comment>
<evidence type="ECO:0000256" key="4">
    <source>
        <dbReference type="ARBA" id="ARBA00023136"/>
    </source>
</evidence>
<evidence type="ECO:0000313" key="8">
    <source>
        <dbReference type="Proteomes" id="UP001500301"/>
    </source>
</evidence>
<keyword evidence="3 5" id="KW-1133">Transmembrane helix</keyword>
<sequence>MITALVFAALVGMAALSIPRRLRAAVPVVIPLVVIVAAPHILTDGGRTRHVGISTAQPAIATWLVALLLMTGLFVLSGRVRGAVLVLPVFVWMLVAFSIAWPSTPEVVSGLMHVASGLVAWIVGCSAAAGLAVDDRARAFVGRVALLLLLLELGVVALQALGYAINPMAPAQAALLEGRFNGTISHPNDLGKIVLLLLATFFMTAVHGSSGLRRPHVFLAAGVALMVAVMTGGRAVIIGVIAFVAFWALLQIPEVFSRAKKMAMIGIVMLGIAGSFGVVAARFAEDPSGGARSQLTPVAHRAIRNAPWFGVGPNSYVETVGQTDQLTASGVPVHSTYLLAAAELGIAGSVLLAVPLLVLVMRALGARRKAGPQGAASTAVLALAPVILMIGWTGWGLLGSSVFPAWFLVAGLGYGLITRPSSGDSAQRQSAGSAGGAPKLSAKRRAAIAGDEIGSVRAMEAARSTMRRGSPGT</sequence>
<dbReference type="RefSeq" id="WP_218232953.1">
    <property type="nucleotide sequence ID" value="NZ_BAABBB010000009.1"/>
</dbReference>
<feature type="transmembrane region" description="Helical" evidence="5">
    <location>
        <begin position="113"/>
        <end position="133"/>
    </location>
</feature>
<reference evidence="8" key="1">
    <citation type="journal article" date="2019" name="Int. J. Syst. Evol. Microbiol.">
        <title>The Global Catalogue of Microorganisms (GCM) 10K type strain sequencing project: providing services to taxonomists for standard genome sequencing and annotation.</title>
        <authorList>
            <consortium name="The Broad Institute Genomics Platform"/>
            <consortium name="The Broad Institute Genome Sequencing Center for Infectious Disease"/>
            <person name="Wu L."/>
            <person name="Ma J."/>
        </authorList>
    </citation>
    <scope>NUCLEOTIDE SEQUENCE [LARGE SCALE GENOMIC DNA]</scope>
    <source>
        <strain evidence="8">JCM 17460</strain>
    </source>
</reference>
<feature type="transmembrane region" description="Helical" evidence="5">
    <location>
        <begin position="145"/>
        <end position="165"/>
    </location>
</feature>